<sequence length="125" mass="14888">MDWINASNNRLLEMNMMEEFRAQAYENVKLYKEKTKRWHDKKILPRQFELGQQVLSFNSMLKLFPSKLKSHWSGPFEIMHVYPHGAVEVKDGEIGFNFKVNGQRLKHYWGAPILYDKHSIAFRTT</sequence>
<gene>
    <name evidence="2" type="primary">LOC121220328</name>
</gene>
<organism evidence="1 2">
    <name type="scientific">Gossypium hirsutum</name>
    <name type="common">Upland cotton</name>
    <name type="synonym">Gossypium mexicanum</name>
    <dbReference type="NCBI Taxonomy" id="3635"/>
    <lineage>
        <taxon>Eukaryota</taxon>
        <taxon>Viridiplantae</taxon>
        <taxon>Streptophyta</taxon>
        <taxon>Embryophyta</taxon>
        <taxon>Tracheophyta</taxon>
        <taxon>Spermatophyta</taxon>
        <taxon>Magnoliopsida</taxon>
        <taxon>eudicotyledons</taxon>
        <taxon>Gunneridae</taxon>
        <taxon>Pentapetalae</taxon>
        <taxon>rosids</taxon>
        <taxon>malvids</taxon>
        <taxon>Malvales</taxon>
        <taxon>Malvaceae</taxon>
        <taxon>Malvoideae</taxon>
        <taxon>Gossypium</taxon>
    </lineage>
</organism>
<evidence type="ECO:0008006" key="3">
    <source>
        <dbReference type="Google" id="ProtNLM"/>
    </source>
</evidence>
<dbReference type="Proteomes" id="UP000818029">
    <property type="component" value="Chromosome D08"/>
</dbReference>
<evidence type="ECO:0000313" key="2">
    <source>
        <dbReference type="RefSeq" id="XP_040955942.1"/>
    </source>
</evidence>
<dbReference type="RefSeq" id="XP_040955942.1">
    <property type="nucleotide sequence ID" value="XM_041100008.1"/>
</dbReference>
<accession>A0ABM3AMM6</accession>
<protein>
    <recommendedName>
        <fullName evidence="3">Protein NYNRIN-like</fullName>
    </recommendedName>
</protein>
<reference evidence="2" key="2">
    <citation type="submission" date="2025-08" db="UniProtKB">
        <authorList>
            <consortium name="RefSeq"/>
        </authorList>
    </citation>
    <scope>IDENTIFICATION</scope>
</reference>
<proteinExistence type="predicted"/>
<dbReference type="GeneID" id="121220328"/>
<evidence type="ECO:0000313" key="1">
    <source>
        <dbReference type="Proteomes" id="UP000818029"/>
    </source>
</evidence>
<reference evidence="1" key="1">
    <citation type="journal article" date="2020" name="Nat. Genet.">
        <title>Genomic diversifications of five Gossypium allopolyploid species and their impact on cotton improvement.</title>
        <authorList>
            <person name="Chen Z.J."/>
            <person name="Sreedasyam A."/>
            <person name="Ando A."/>
            <person name="Song Q."/>
            <person name="De Santiago L.M."/>
            <person name="Hulse-Kemp A.M."/>
            <person name="Ding M."/>
            <person name="Ye W."/>
            <person name="Kirkbride R.C."/>
            <person name="Jenkins J."/>
            <person name="Plott C."/>
            <person name="Lovell J."/>
            <person name="Lin Y.M."/>
            <person name="Vaughn R."/>
            <person name="Liu B."/>
            <person name="Simpson S."/>
            <person name="Scheffler B.E."/>
            <person name="Wen L."/>
            <person name="Saski C.A."/>
            <person name="Grover C.E."/>
            <person name="Hu G."/>
            <person name="Conover J.L."/>
            <person name="Carlson J.W."/>
            <person name="Shu S."/>
            <person name="Boston L.B."/>
            <person name="Williams M."/>
            <person name="Peterson D.G."/>
            <person name="McGee K."/>
            <person name="Jones D.C."/>
            <person name="Wendel J.F."/>
            <person name="Stelly D.M."/>
            <person name="Grimwood J."/>
            <person name="Schmutz J."/>
        </authorList>
    </citation>
    <scope>NUCLEOTIDE SEQUENCE [LARGE SCALE GENOMIC DNA]</scope>
    <source>
        <strain evidence="1">cv. TM-1</strain>
    </source>
</reference>
<keyword evidence="1" id="KW-1185">Reference proteome</keyword>
<name>A0ABM3AMM6_GOSHI</name>